<dbReference type="AlphaFoldDB" id="A0AAV4GZG9"/>
<evidence type="ECO:0000256" key="1">
    <source>
        <dbReference type="SAM" id="MobiDB-lite"/>
    </source>
</evidence>
<keyword evidence="3" id="KW-1185">Reference proteome</keyword>
<evidence type="ECO:0000313" key="2">
    <source>
        <dbReference type="EMBL" id="GFR90812.1"/>
    </source>
</evidence>
<evidence type="ECO:0000313" key="3">
    <source>
        <dbReference type="Proteomes" id="UP000762676"/>
    </source>
</evidence>
<feature type="region of interest" description="Disordered" evidence="1">
    <location>
        <begin position="133"/>
        <end position="154"/>
    </location>
</feature>
<comment type="caution">
    <text evidence="2">The sequence shown here is derived from an EMBL/GenBank/DDBJ whole genome shotgun (WGS) entry which is preliminary data.</text>
</comment>
<dbReference type="EMBL" id="BMAT01008693">
    <property type="protein sequence ID" value="GFR90812.1"/>
    <property type="molecule type" value="Genomic_DNA"/>
</dbReference>
<accession>A0AAV4GZG9</accession>
<feature type="compositionally biased region" description="Acidic residues" evidence="1">
    <location>
        <begin position="134"/>
        <end position="150"/>
    </location>
</feature>
<name>A0AAV4GZG9_9GAST</name>
<dbReference type="Proteomes" id="UP000762676">
    <property type="component" value="Unassembled WGS sequence"/>
</dbReference>
<gene>
    <name evidence="2" type="ORF">ElyMa_004313100</name>
</gene>
<reference evidence="2 3" key="1">
    <citation type="journal article" date="2021" name="Elife">
        <title>Chloroplast acquisition without the gene transfer in kleptoplastic sea slugs, Plakobranchus ocellatus.</title>
        <authorList>
            <person name="Maeda T."/>
            <person name="Takahashi S."/>
            <person name="Yoshida T."/>
            <person name="Shimamura S."/>
            <person name="Takaki Y."/>
            <person name="Nagai Y."/>
            <person name="Toyoda A."/>
            <person name="Suzuki Y."/>
            <person name="Arimoto A."/>
            <person name="Ishii H."/>
            <person name="Satoh N."/>
            <person name="Nishiyama T."/>
            <person name="Hasebe M."/>
            <person name="Maruyama T."/>
            <person name="Minagawa J."/>
            <person name="Obokata J."/>
            <person name="Shigenobu S."/>
        </authorList>
    </citation>
    <scope>NUCLEOTIDE SEQUENCE [LARGE SCALE GENOMIC DNA]</scope>
</reference>
<proteinExistence type="predicted"/>
<protein>
    <submittedName>
        <fullName evidence="2">Uncharacterized protein</fullName>
    </submittedName>
</protein>
<sequence>MSLNEHTRNILHICIGAAFYVQMPRKHTKRIKLTGPGLSTVKELRAQGYGYTRLFPHNNSCFYGYMVNFITGVPYSQAIFTMQETDKMDVSCTVYVFVGHRRMVATIRDMRAAQVDEMTIRVIERKRGWVNTDESSEDEFSGDDDDDSDENKEYYSPYNEVGMEVISGPYVPPLTAGFRSLALIKILSKKGRANYKRQHRQSH</sequence>
<organism evidence="2 3">
    <name type="scientific">Elysia marginata</name>
    <dbReference type="NCBI Taxonomy" id="1093978"/>
    <lineage>
        <taxon>Eukaryota</taxon>
        <taxon>Metazoa</taxon>
        <taxon>Spiralia</taxon>
        <taxon>Lophotrochozoa</taxon>
        <taxon>Mollusca</taxon>
        <taxon>Gastropoda</taxon>
        <taxon>Heterobranchia</taxon>
        <taxon>Euthyneura</taxon>
        <taxon>Panpulmonata</taxon>
        <taxon>Sacoglossa</taxon>
        <taxon>Placobranchoidea</taxon>
        <taxon>Plakobranchidae</taxon>
        <taxon>Elysia</taxon>
    </lineage>
</organism>